<sequence length="626" mass="70855">MKKLSLILTLTGTLMTAPHAWSETLSATTQNPAYQVDNELILGRIENVYYNDIPELKGVPFMGKIDTGADTTSIHAENIHLTSTHPDFKDLTDNDLLWAVVNDRRENKLKRNTETYLSYQVTIAFTIRHPYTGEDINIKDDLERISIIRSRTSKKPILRPAVRMPLTIGGRTVEAMINLTKRSQFSSPILIGKTFLEDNAWVMAGYDYLQEQPHAQVIGKKETVEVDGVPYKVSVATTSRYSNAHAVDVRIDKKAQSVSFKLEDEKGERKAMTLPLIRILNTSNGERPLVYLPVKLNQNHTQHWLVYLRDRSHLSSQISLGRDVASEHFVIDTDSENLLKKADTSFKTALKSDPLVISPKETITIDHEFSIPAQPSFIVKTPLLRVKEFEFSKKNGKEQVSFTLEDSQGKVKTVTKPVLRKLKVGKSVRPVVEGLFELGDKKKDLEFAIDKLGKSDTKPFFVMGHSMAKSSVLLNTRTEDLLSPSPLFKAGHIEVVQVEDLAFPVKLDTGADVSSINAKNIKQYQKDGKDMVTFTYENDIGMKQEFTREVVDVMRIKAKKGEKANVRPVVEMRVRLGELDKIIRVNLQDRGRFHYSMILGKNFLKYGAIVSSDKDYIITEKPDYEK</sequence>
<dbReference type="InterPro" id="IPR021109">
    <property type="entry name" value="Peptidase_aspartic_dom_sf"/>
</dbReference>
<feature type="domain" description="Retropepsin-like aspartic endopeptidase" evidence="1">
    <location>
        <begin position="491"/>
        <end position="620"/>
    </location>
</feature>
<dbReference type="EMBL" id="JXXR01000019">
    <property type="protein sequence ID" value="KJY69708.1"/>
    <property type="molecule type" value="Genomic_DNA"/>
</dbReference>
<protein>
    <submittedName>
        <fullName evidence="2">Peptidase</fullName>
    </submittedName>
</protein>
<name>A0A837G3Y9_9VIBR</name>
<dbReference type="PANTHER" id="PTHR38037:SF2">
    <property type="entry name" value="ATP-DEPENDENT ZINC PROTEASE DOMAIN-CONTAINING PROTEIN-RELATED"/>
    <property type="match status" value="1"/>
</dbReference>
<accession>A0A837G3Y9</accession>
<dbReference type="Pfam" id="PF05618">
    <property type="entry name" value="Zn_protease"/>
    <property type="match status" value="2"/>
</dbReference>
<dbReference type="SUPFAM" id="SSF50630">
    <property type="entry name" value="Acid proteases"/>
    <property type="match status" value="4"/>
</dbReference>
<dbReference type="RefSeq" id="WP_045986831.1">
    <property type="nucleotide sequence ID" value="NZ_CP063051.1"/>
</dbReference>
<dbReference type="Gene3D" id="2.40.70.10">
    <property type="entry name" value="Acid Proteases"/>
    <property type="match status" value="3"/>
</dbReference>
<gene>
    <name evidence="2" type="ORF">TW71_18030</name>
</gene>
<evidence type="ECO:0000313" key="2">
    <source>
        <dbReference type="EMBL" id="KJY69708.1"/>
    </source>
</evidence>
<reference evidence="2" key="1">
    <citation type="journal article" date="2015" name="BMC Genomics">
        <title>Genome mining reveals unlocked bioactive potential of marine Gram-negative bacteria.</title>
        <authorList>
            <person name="Machado H."/>
            <person name="Sonnenschein E.C."/>
            <person name="Melchiorsen J."/>
            <person name="Gram L."/>
        </authorList>
    </citation>
    <scope>NUCLEOTIDE SEQUENCE</scope>
    <source>
        <strain evidence="2">S2052</strain>
    </source>
</reference>
<organism evidence="2">
    <name type="scientific">Vibrio coralliilyticus</name>
    <dbReference type="NCBI Taxonomy" id="190893"/>
    <lineage>
        <taxon>Bacteria</taxon>
        <taxon>Pseudomonadati</taxon>
        <taxon>Pseudomonadota</taxon>
        <taxon>Gammaproteobacteria</taxon>
        <taxon>Vibrionales</taxon>
        <taxon>Vibrionaceae</taxon>
        <taxon>Vibrio</taxon>
    </lineage>
</organism>
<proteinExistence type="predicted"/>
<dbReference type="AlphaFoldDB" id="A0A837G3Y9"/>
<evidence type="ECO:0000259" key="1">
    <source>
        <dbReference type="Pfam" id="PF05618"/>
    </source>
</evidence>
<dbReference type="PANTHER" id="PTHR38037">
    <property type="entry name" value="ZN_PROTEASE DOMAIN-CONTAINING PROTEIN"/>
    <property type="match status" value="1"/>
</dbReference>
<feature type="domain" description="Retropepsin-like aspartic endopeptidase" evidence="1">
    <location>
        <begin position="137"/>
        <end position="212"/>
    </location>
</feature>
<comment type="caution">
    <text evidence="2">The sequence shown here is derived from an EMBL/GenBank/DDBJ whole genome shotgun (WGS) entry which is preliminary data.</text>
</comment>
<dbReference type="InterPro" id="IPR008503">
    <property type="entry name" value="Asp_endopeptidase"/>
</dbReference>